<dbReference type="RefSeq" id="WP_338890483.1">
    <property type="nucleotide sequence ID" value="NZ_CP147846.1"/>
</dbReference>
<reference evidence="1 2" key="1">
    <citation type="submission" date="2024-03" db="EMBL/GenBank/DDBJ databases">
        <title>Natural products discovery in diverse microorganisms through a two-stage MS feature dereplication strategy.</title>
        <authorList>
            <person name="Zhang R."/>
        </authorList>
    </citation>
    <scope>NUCLEOTIDE SEQUENCE [LARGE SCALE GENOMIC DNA]</scope>
    <source>
        <strain evidence="1 2">18930</strain>
    </source>
</reference>
<protein>
    <recommendedName>
        <fullName evidence="3">Excreted virulence factor EspC, type VII ESX diderm</fullName>
    </recommendedName>
</protein>
<evidence type="ECO:0008006" key="3">
    <source>
        <dbReference type="Google" id="ProtNLM"/>
    </source>
</evidence>
<keyword evidence="2" id="KW-1185">Reference proteome</keyword>
<sequence>MGELLGADLDELRTLGAQLRATANELADVVVPARTSIAAVVMPDAGIDDVMGRISTTLETTAAKHSTAVQMLADGATSSAATYEAVEDAFSRQLSALTEGLGR</sequence>
<accession>A0ABZ2PMX8</accession>
<name>A0ABZ2PMX8_9NOCA</name>
<proteinExistence type="predicted"/>
<dbReference type="Proteomes" id="UP001432000">
    <property type="component" value="Chromosome"/>
</dbReference>
<evidence type="ECO:0000313" key="1">
    <source>
        <dbReference type="EMBL" id="WXG69605.1"/>
    </source>
</evidence>
<dbReference type="EMBL" id="CP147846">
    <property type="protein sequence ID" value="WXG69605.1"/>
    <property type="molecule type" value="Genomic_DNA"/>
</dbReference>
<organism evidence="1 2">
    <name type="scientific">Rhodococcus sovatensis</name>
    <dbReference type="NCBI Taxonomy" id="1805840"/>
    <lineage>
        <taxon>Bacteria</taxon>
        <taxon>Bacillati</taxon>
        <taxon>Actinomycetota</taxon>
        <taxon>Actinomycetes</taxon>
        <taxon>Mycobacteriales</taxon>
        <taxon>Nocardiaceae</taxon>
        <taxon>Rhodococcus</taxon>
    </lineage>
</organism>
<evidence type="ECO:0000313" key="2">
    <source>
        <dbReference type="Proteomes" id="UP001432000"/>
    </source>
</evidence>
<gene>
    <name evidence="1" type="ORF">WDS16_03340</name>
</gene>